<name>A0ABT8VGS2_9BACL</name>
<gene>
    <name evidence="2" type="ORF">Q3C12_24490</name>
</gene>
<proteinExistence type="predicted"/>
<dbReference type="RefSeq" id="WP_302880444.1">
    <property type="nucleotide sequence ID" value="NZ_JAUMKJ010000036.1"/>
</dbReference>
<dbReference type="Proteomes" id="UP001168883">
    <property type="component" value="Unassembled WGS sequence"/>
</dbReference>
<dbReference type="Gene3D" id="3.40.50.300">
    <property type="entry name" value="P-loop containing nucleotide triphosphate hydrolases"/>
    <property type="match status" value="2"/>
</dbReference>
<evidence type="ECO:0000313" key="3">
    <source>
        <dbReference type="Proteomes" id="UP001168883"/>
    </source>
</evidence>
<comment type="caution">
    <text evidence="2">The sequence shown here is derived from an EMBL/GenBank/DDBJ whole genome shotgun (WGS) entry which is preliminary data.</text>
</comment>
<protein>
    <submittedName>
        <fullName evidence="2">AAA family ATPase</fullName>
    </submittedName>
</protein>
<evidence type="ECO:0000313" key="2">
    <source>
        <dbReference type="EMBL" id="MDO3680175.1"/>
    </source>
</evidence>
<sequence length="444" mass="50980">MQIRKIWIKKLGGLRDFHLVFPNPSEYHFGKMKVSILVGENGTGKTSILKFLSRIFVDDKYSKFLKTSFSLIYEINDVENTMSDYNNYTCFMPEKVIVSSYSAFEPYKHNLSANDYKSEYIYLGTLGKGPIGPVASLSSVCIPILETFFHPDRRKSTAINELLNEIGYVDFPLIQISFMQAENYISKNYDRLKTGKLNENHINEIQYLLDKLHYFHRDVLNIKRTNGRHLIDPYMLNQYIDGPHGWLEDVKRLANIPGGINVVKSLSFKKGEDLVPLSELSSGELSMFFRFFKLIAAIGDNSIVLIDEPETHLHPRWIQKYLNMIKSIFSGYDTHFIIATHSPLIAADVPNESIIGLRKNEKGMVEQYTVNEQTLGTSPQEILREVFKLDNHLGDFTSNTISNINKLIDKGKIDLAKKLYDDLGDSDEKFSLFLRMKQQLDKGN</sequence>
<dbReference type="SUPFAM" id="SSF52540">
    <property type="entry name" value="P-loop containing nucleoside triphosphate hydrolases"/>
    <property type="match status" value="1"/>
</dbReference>
<feature type="domain" description="AAA+ ATPase" evidence="1">
    <location>
        <begin position="31"/>
        <end position="360"/>
    </location>
</feature>
<dbReference type="Pfam" id="PF13304">
    <property type="entry name" value="AAA_21"/>
    <property type="match status" value="1"/>
</dbReference>
<evidence type="ECO:0000259" key="1">
    <source>
        <dbReference type="SMART" id="SM00382"/>
    </source>
</evidence>
<dbReference type="PANTHER" id="PTHR43581">
    <property type="entry name" value="ATP/GTP PHOSPHATASE"/>
    <property type="match status" value="1"/>
</dbReference>
<keyword evidence="3" id="KW-1185">Reference proteome</keyword>
<accession>A0ABT8VGS2</accession>
<dbReference type="InterPro" id="IPR027417">
    <property type="entry name" value="P-loop_NTPase"/>
</dbReference>
<dbReference type="SMART" id="SM00382">
    <property type="entry name" value="AAA"/>
    <property type="match status" value="1"/>
</dbReference>
<dbReference type="InterPro" id="IPR003959">
    <property type="entry name" value="ATPase_AAA_core"/>
</dbReference>
<dbReference type="InterPro" id="IPR051396">
    <property type="entry name" value="Bact_Antivir_Def_Nuclease"/>
</dbReference>
<organism evidence="2 3">
    <name type="scientific">Paenibacillus ehimensis</name>
    <dbReference type="NCBI Taxonomy" id="79264"/>
    <lineage>
        <taxon>Bacteria</taxon>
        <taxon>Bacillati</taxon>
        <taxon>Bacillota</taxon>
        <taxon>Bacilli</taxon>
        <taxon>Bacillales</taxon>
        <taxon>Paenibacillaceae</taxon>
        <taxon>Paenibacillus</taxon>
    </lineage>
</organism>
<dbReference type="EMBL" id="JAUMKJ010000036">
    <property type="protein sequence ID" value="MDO3680175.1"/>
    <property type="molecule type" value="Genomic_DNA"/>
</dbReference>
<reference evidence="2" key="1">
    <citation type="submission" date="2023-07" db="EMBL/GenBank/DDBJ databases">
        <authorList>
            <person name="Aktuganov G."/>
            <person name="Boyko T."/>
            <person name="Delegan Y."/>
            <person name="Galimzianova N."/>
            <person name="Gilvanova E."/>
            <person name="Korobov V."/>
            <person name="Kuzmina L."/>
            <person name="Melentiev A."/>
            <person name="Milman P."/>
            <person name="Ryabova A."/>
            <person name="Stupak E."/>
            <person name="Yasakov T."/>
            <person name="Zharikova N."/>
            <person name="Zhurenko E."/>
        </authorList>
    </citation>
    <scope>NUCLEOTIDE SEQUENCE</scope>
    <source>
        <strain evidence="2">IB-739</strain>
    </source>
</reference>
<dbReference type="InterPro" id="IPR003593">
    <property type="entry name" value="AAA+_ATPase"/>
</dbReference>
<dbReference type="PANTHER" id="PTHR43581:SF2">
    <property type="entry name" value="EXCINUCLEASE ATPASE SUBUNIT"/>
    <property type="match status" value="1"/>
</dbReference>
<dbReference type="CDD" id="cd00267">
    <property type="entry name" value="ABC_ATPase"/>
    <property type="match status" value="1"/>
</dbReference>